<evidence type="ECO:0000313" key="2">
    <source>
        <dbReference type="EMBL" id="CAI8024262.1"/>
    </source>
</evidence>
<feature type="compositionally biased region" description="Polar residues" evidence="1">
    <location>
        <begin position="1"/>
        <end position="24"/>
    </location>
</feature>
<protein>
    <submittedName>
        <fullName evidence="2">Uncharacterized protein</fullName>
    </submittedName>
</protein>
<feature type="compositionally biased region" description="Pro residues" evidence="1">
    <location>
        <begin position="295"/>
        <end position="313"/>
    </location>
</feature>
<dbReference type="EMBL" id="CASHTH010002069">
    <property type="protein sequence ID" value="CAI8024262.1"/>
    <property type="molecule type" value="Genomic_DNA"/>
</dbReference>
<dbReference type="Proteomes" id="UP001174909">
    <property type="component" value="Unassembled WGS sequence"/>
</dbReference>
<evidence type="ECO:0000256" key="1">
    <source>
        <dbReference type="SAM" id="MobiDB-lite"/>
    </source>
</evidence>
<organism evidence="2 3">
    <name type="scientific">Geodia barretti</name>
    <name type="common">Barrett's horny sponge</name>
    <dbReference type="NCBI Taxonomy" id="519541"/>
    <lineage>
        <taxon>Eukaryota</taxon>
        <taxon>Metazoa</taxon>
        <taxon>Porifera</taxon>
        <taxon>Demospongiae</taxon>
        <taxon>Heteroscleromorpha</taxon>
        <taxon>Tetractinellida</taxon>
        <taxon>Astrophorina</taxon>
        <taxon>Geodiidae</taxon>
        <taxon>Geodia</taxon>
    </lineage>
</organism>
<gene>
    <name evidence="2" type="ORF">GBAR_LOCUS14107</name>
</gene>
<reference evidence="2" key="1">
    <citation type="submission" date="2023-03" db="EMBL/GenBank/DDBJ databases">
        <authorList>
            <person name="Steffen K."/>
            <person name="Cardenas P."/>
        </authorList>
    </citation>
    <scope>NUCLEOTIDE SEQUENCE</scope>
</reference>
<accession>A0AA35S840</accession>
<feature type="compositionally biased region" description="Polar residues" evidence="1">
    <location>
        <begin position="211"/>
        <end position="235"/>
    </location>
</feature>
<feature type="region of interest" description="Disordered" evidence="1">
    <location>
        <begin position="1"/>
        <end position="362"/>
    </location>
</feature>
<feature type="compositionally biased region" description="Polar residues" evidence="1">
    <location>
        <begin position="43"/>
        <end position="64"/>
    </location>
</feature>
<feature type="compositionally biased region" description="Low complexity" evidence="1">
    <location>
        <begin position="337"/>
        <end position="353"/>
    </location>
</feature>
<feature type="compositionally biased region" description="Pro residues" evidence="1">
    <location>
        <begin position="255"/>
        <end position="266"/>
    </location>
</feature>
<feature type="compositionally biased region" description="Low complexity" evidence="1">
    <location>
        <begin position="76"/>
        <end position="109"/>
    </location>
</feature>
<sequence length="385" mass="41045">MLHIVTSDSCSTDPQWTLSAESTVPLSQLPLSPSQLNTPPFEHSSSPPSTSPWFLSSSQPTTSLAGLHPSSPPHYPHSSSTPHLHSVSHPLSSPQSHLSPSHSQPSTSPRLQKTQVSQTSLPHHTSHTSPLHSQLSPPSHQQLSTSPKFISRSTSPLPPPIPPKPETSDSDHDTATGSSYCILMKGPPQLPLVTPPENTSSNKQEIILQSLLGQPLNQEATQSPGETAVTQTGDSPSFLEDSLSQNTRANGEELSPPPRPPKPTPSSPKTGKPAPPTPPLAEGSTSSSGRKTRAPPIPWDPAPSPPSLLPPRPGQREGGRRSEGSVSLPPRHIRRYPLSSSSGSTPGPGSGPLDQGDGEEEVFLKYNQSYHTITKFFHTDRLHTQ</sequence>
<keyword evidence="3" id="KW-1185">Reference proteome</keyword>
<feature type="compositionally biased region" description="Basic and acidic residues" evidence="1">
    <location>
        <begin position="314"/>
        <end position="323"/>
    </location>
</feature>
<feature type="compositionally biased region" description="Low complexity" evidence="1">
    <location>
        <begin position="25"/>
        <end position="36"/>
    </location>
</feature>
<comment type="caution">
    <text evidence="2">The sequence shown here is derived from an EMBL/GenBank/DDBJ whole genome shotgun (WGS) entry which is preliminary data.</text>
</comment>
<feature type="compositionally biased region" description="Pro residues" evidence="1">
    <location>
        <begin position="156"/>
        <end position="165"/>
    </location>
</feature>
<proteinExistence type="predicted"/>
<dbReference type="AlphaFoldDB" id="A0AA35S840"/>
<name>A0AA35S840_GEOBA</name>
<feature type="compositionally biased region" description="Low complexity" evidence="1">
    <location>
        <begin position="117"/>
        <end position="147"/>
    </location>
</feature>
<evidence type="ECO:0000313" key="3">
    <source>
        <dbReference type="Proteomes" id="UP001174909"/>
    </source>
</evidence>